<accession>A0A4Z2J0L0</accession>
<reference evidence="1 2" key="1">
    <citation type="submission" date="2019-03" db="EMBL/GenBank/DDBJ databases">
        <title>First draft genome of Liparis tanakae, snailfish: a comprehensive survey of snailfish specific genes.</title>
        <authorList>
            <person name="Kim W."/>
            <person name="Song I."/>
            <person name="Jeong J.-H."/>
            <person name="Kim D."/>
            <person name="Kim S."/>
            <person name="Ryu S."/>
            <person name="Song J.Y."/>
            <person name="Lee S.K."/>
        </authorList>
    </citation>
    <scope>NUCLEOTIDE SEQUENCE [LARGE SCALE GENOMIC DNA]</scope>
    <source>
        <tissue evidence="1">Muscle</tissue>
    </source>
</reference>
<sequence length="66" mass="7459">MANIDQQVLFFCSATLRLQPNCALDKWGDTGRPSSIILSPCSWNVMMMRATKMLTKKKGKTTKYTT</sequence>
<keyword evidence="2" id="KW-1185">Reference proteome</keyword>
<dbReference type="EMBL" id="SRLO01000033">
    <property type="protein sequence ID" value="TNN83481.1"/>
    <property type="molecule type" value="Genomic_DNA"/>
</dbReference>
<dbReference type="AlphaFoldDB" id="A0A4Z2J0L0"/>
<gene>
    <name evidence="1" type="ORF">EYF80_006462</name>
</gene>
<evidence type="ECO:0000313" key="2">
    <source>
        <dbReference type="Proteomes" id="UP000314294"/>
    </source>
</evidence>
<dbReference type="Proteomes" id="UP000314294">
    <property type="component" value="Unassembled WGS sequence"/>
</dbReference>
<comment type="caution">
    <text evidence="1">The sequence shown here is derived from an EMBL/GenBank/DDBJ whole genome shotgun (WGS) entry which is preliminary data.</text>
</comment>
<organism evidence="1 2">
    <name type="scientific">Liparis tanakae</name>
    <name type="common">Tanaka's snailfish</name>
    <dbReference type="NCBI Taxonomy" id="230148"/>
    <lineage>
        <taxon>Eukaryota</taxon>
        <taxon>Metazoa</taxon>
        <taxon>Chordata</taxon>
        <taxon>Craniata</taxon>
        <taxon>Vertebrata</taxon>
        <taxon>Euteleostomi</taxon>
        <taxon>Actinopterygii</taxon>
        <taxon>Neopterygii</taxon>
        <taxon>Teleostei</taxon>
        <taxon>Neoteleostei</taxon>
        <taxon>Acanthomorphata</taxon>
        <taxon>Eupercaria</taxon>
        <taxon>Perciformes</taxon>
        <taxon>Cottioidei</taxon>
        <taxon>Cottales</taxon>
        <taxon>Liparidae</taxon>
        <taxon>Liparis</taxon>
    </lineage>
</organism>
<evidence type="ECO:0000313" key="1">
    <source>
        <dbReference type="EMBL" id="TNN83481.1"/>
    </source>
</evidence>
<proteinExistence type="predicted"/>
<protein>
    <submittedName>
        <fullName evidence="1">Uncharacterized protein</fullName>
    </submittedName>
</protein>
<name>A0A4Z2J0L0_9TELE</name>